<dbReference type="EMBL" id="WNZW01000012">
    <property type="protein sequence ID" value="MUG47447.1"/>
    <property type="molecule type" value="Genomic_DNA"/>
</dbReference>
<sequence>MLSLAMLSSFTSASSGDIVRSDTVMSYERMTSHIADLAERYPETIEYKSIGTTPHGREIWAVKLGQGEAAIFINGSHHAREWLTTTINLQMIEQYAKAYRAGTAIDGYDARKVLNETTIWFVPMVNPDGVTLQQSGLTAFPEKSRNALLQMNQGSKDFTRWKANAQGVDLNRQYPADWSTIHNNAAGPNWMNYKGAKPLQTTENQSLVNFTYEIQPEIAISYHSAGRILYWNYKTAPANLARDRKLAHSFAAKTGYSLVQPTSNPSGGGYTDWFITTFGRPAFTPEIGIKTGEAHLPLSAFAEEWKRNKGIGIWLADEGYRLWLSRNCNRAEQPLEEGTLTLTEARDVYSEPNFLSKATTRLSPQTLQAAAKAGNWYKIQTGEGMGWIYEPHPRLGTAAEVDASIELKQDTVFYEQPFDRTAEKGRLAPMMVQASKKWDDWYLVMTPIGEYWIEWAN</sequence>
<evidence type="ECO:0000256" key="5">
    <source>
        <dbReference type="ARBA" id="ARBA00022833"/>
    </source>
</evidence>
<comment type="cofactor">
    <cofactor evidence="1">
        <name>Zn(2+)</name>
        <dbReference type="ChEBI" id="CHEBI:29105"/>
    </cofactor>
</comment>
<dbReference type="PANTHER" id="PTHR11705:SF143">
    <property type="entry name" value="SLL0236 PROTEIN"/>
    <property type="match status" value="1"/>
</dbReference>
<gene>
    <name evidence="9" type="ORF">GNP95_21075</name>
</gene>
<proteinExistence type="inferred from homology"/>
<dbReference type="Gene3D" id="3.40.630.10">
    <property type="entry name" value="Zn peptidases"/>
    <property type="match status" value="1"/>
</dbReference>
<dbReference type="PROSITE" id="PS52035">
    <property type="entry name" value="PEPTIDASE_M14"/>
    <property type="match status" value="1"/>
</dbReference>
<dbReference type="GO" id="GO:0006508">
    <property type="term" value="P:proteolysis"/>
    <property type="evidence" value="ECO:0007669"/>
    <property type="project" value="UniProtKB-KW"/>
</dbReference>
<keyword evidence="4" id="KW-0378">Hydrolase</keyword>
<dbReference type="SUPFAM" id="SSF53187">
    <property type="entry name" value="Zn-dependent exopeptidases"/>
    <property type="match status" value="1"/>
</dbReference>
<dbReference type="InterPro" id="IPR000834">
    <property type="entry name" value="Peptidase_M14"/>
</dbReference>
<accession>A0A7X2Z4H8</accession>
<dbReference type="PRINTS" id="PR00765">
    <property type="entry name" value="CRBOXYPTASEA"/>
</dbReference>
<dbReference type="SMART" id="SM00631">
    <property type="entry name" value="Zn_pept"/>
    <property type="match status" value="1"/>
</dbReference>
<evidence type="ECO:0000259" key="8">
    <source>
        <dbReference type="PROSITE" id="PS52035"/>
    </source>
</evidence>
<dbReference type="PANTHER" id="PTHR11705">
    <property type="entry name" value="PROTEASE FAMILY M14 CARBOXYPEPTIDASE A,B"/>
    <property type="match status" value="1"/>
</dbReference>
<protein>
    <submittedName>
        <fullName evidence="9">Gamma-D-glutamyl-meso-diaminopimelate peptidase</fullName>
    </submittedName>
</protein>
<evidence type="ECO:0000256" key="4">
    <source>
        <dbReference type="ARBA" id="ARBA00022801"/>
    </source>
</evidence>
<keyword evidence="3" id="KW-0645">Protease</keyword>
<dbReference type="InterPro" id="IPR034274">
    <property type="entry name" value="ENP1_M14_CPD"/>
</dbReference>
<evidence type="ECO:0000313" key="10">
    <source>
        <dbReference type="Proteomes" id="UP000447876"/>
    </source>
</evidence>
<dbReference type="Proteomes" id="UP000447876">
    <property type="component" value="Unassembled WGS sequence"/>
</dbReference>
<keyword evidence="5" id="KW-0862">Zinc</keyword>
<dbReference type="OrthoDB" id="9802862at2"/>
<comment type="similarity">
    <text evidence="2 7">Belongs to the peptidase M14 family.</text>
</comment>
<keyword evidence="6" id="KW-0482">Metalloprotease</keyword>
<dbReference type="GO" id="GO:0005615">
    <property type="term" value="C:extracellular space"/>
    <property type="evidence" value="ECO:0007669"/>
    <property type="project" value="TreeGrafter"/>
</dbReference>
<dbReference type="GO" id="GO:0008270">
    <property type="term" value="F:zinc ion binding"/>
    <property type="evidence" value="ECO:0007669"/>
    <property type="project" value="InterPro"/>
</dbReference>
<evidence type="ECO:0000256" key="2">
    <source>
        <dbReference type="ARBA" id="ARBA00005988"/>
    </source>
</evidence>
<evidence type="ECO:0000256" key="1">
    <source>
        <dbReference type="ARBA" id="ARBA00001947"/>
    </source>
</evidence>
<evidence type="ECO:0000256" key="3">
    <source>
        <dbReference type="ARBA" id="ARBA00022670"/>
    </source>
</evidence>
<feature type="domain" description="Peptidase M14" evidence="8">
    <location>
        <begin position="23"/>
        <end position="319"/>
    </location>
</feature>
<dbReference type="Pfam" id="PF00246">
    <property type="entry name" value="Peptidase_M14"/>
    <property type="match status" value="1"/>
</dbReference>
<feature type="active site" description="Proton donor/acceptor" evidence="7">
    <location>
        <position position="286"/>
    </location>
</feature>
<organism evidence="9 10">
    <name type="scientific">Paenibacillus woosongensis</name>
    <dbReference type="NCBI Taxonomy" id="307580"/>
    <lineage>
        <taxon>Bacteria</taxon>
        <taxon>Bacillati</taxon>
        <taxon>Bacillota</taxon>
        <taxon>Bacilli</taxon>
        <taxon>Bacillales</taxon>
        <taxon>Paenibacillaceae</taxon>
        <taxon>Paenibacillus</taxon>
    </lineage>
</organism>
<dbReference type="GO" id="GO:0004181">
    <property type="term" value="F:metallocarboxypeptidase activity"/>
    <property type="evidence" value="ECO:0007669"/>
    <property type="project" value="InterPro"/>
</dbReference>
<dbReference type="AlphaFoldDB" id="A0A7X2Z4H8"/>
<name>A0A7X2Z4H8_9BACL</name>
<evidence type="ECO:0000313" key="9">
    <source>
        <dbReference type="EMBL" id="MUG47447.1"/>
    </source>
</evidence>
<evidence type="ECO:0000256" key="7">
    <source>
        <dbReference type="PROSITE-ProRule" id="PRU01379"/>
    </source>
</evidence>
<dbReference type="CDD" id="cd06229">
    <property type="entry name" value="M14_Endopeptidase_I"/>
    <property type="match status" value="1"/>
</dbReference>
<comment type="caution">
    <text evidence="9">The sequence shown here is derived from an EMBL/GenBank/DDBJ whole genome shotgun (WGS) entry which is preliminary data.</text>
</comment>
<evidence type="ECO:0000256" key="6">
    <source>
        <dbReference type="ARBA" id="ARBA00023049"/>
    </source>
</evidence>
<reference evidence="9 10" key="1">
    <citation type="submission" date="2019-11" db="EMBL/GenBank/DDBJ databases">
        <title>Draft genome sequences of five Paenibacillus species of dairy origin.</title>
        <authorList>
            <person name="Olajide A.M."/>
            <person name="Chen S."/>
            <person name="Lapointe G."/>
        </authorList>
    </citation>
    <scope>NUCLEOTIDE SEQUENCE [LARGE SCALE GENOMIC DNA]</scope>
    <source>
        <strain evidence="9 10">12CR55</strain>
    </source>
</reference>